<protein>
    <submittedName>
        <fullName evidence="2">Uncharacterized protein</fullName>
    </submittedName>
</protein>
<name>A0A4Q0YUF1_9GAMM</name>
<gene>
    <name evidence="2" type="ORF">CS022_01640</name>
</gene>
<organism evidence="2 3">
    <name type="scientific">Veronia nyctiphanis</name>
    <dbReference type="NCBI Taxonomy" id="1278244"/>
    <lineage>
        <taxon>Bacteria</taxon>
        <taxon>Pseudomonadati</taxon>
        <taxon>Pseudomonadota</taxon>
        <taxon>Gammaproteobacteria</taxon>
        <taxon>Vibrionales</taxon>
        <taxon>Vibrionaceae</taxon>
        <taxon>Veronia</taxon>
    </lineage>
</organism>
<evidence type="ECO:0000313" key="3">
    <source>
        <dbReference type="Proteomes" id="UP000290287"/>
    </source>
</evidence>
<keyword evidence="3" id="KW-1185">Reference proteome</keyword>
<sequence>MNLSNPPAPVFDGGEPSTDTQASGSVDEIAADATDTSTAAADSQVVSFNVEHVASAIASMTCYTMPLLIDTSVSGTLSLYLDDADGKIAVMDITPVACGDGLSFDYRLVQQQKVDMADGSSQITLPFDLNNLSTGEVWPGQLTVAVNQGDHEPELAAAADEISQSDPVTETIEQQIQPAADPQPSTEPEELAASSPLEPFAPASQPVLLNVPSAPAQITPATPTLLSQILAECVQQSGALSGQSMTFKLEPESGIFFGGGIFNHRGNWQLSDAVSFSEVMFAAEEGFEGTLSLSISVGAENEGSDTTVDIEIIVGDPQEGATDNEGEQTIVSLADKISISGSAEAMGDESLFVRVFSLPEGARLQARDVASNEVTLLSDQDRVSSENICQLEIAGPMSLPASFSIMVEGIVNTSSESGIEERILPAQSLQVDINPSPEAMGIEMTSTVVEMPEPETSPLESADSGESFANEPTQLQSDEVEQEMPTETLIAEQPLAETMSEETPCMDEVNNALTSPIAEESDIAVPDEPVIEEVPVSDSLADASMISEEASPEPDPLVVAVETNEQDAVIEQDMTPTVHEAVCFDPDVVNAALSGVTCYTMPLLTDTSVPGTLSLYLDDPDGRIPVIDLTPVALADGVSFDYEMTQHHNVDCANGEDNILFSFSLINEATGAIRQASISVVVNQGDHTPDLSQASIPQPAPVAEDMPMPDMSSAESDNDVQSVTESPITNEMEAGEMGVANATTDAPQEMSSPHSAPDMQAIQADLSANGIVPLDFSEIRRQLANIMMSGITDMPSMIVTHFHEEDMFVLVSDHGEQQDIELNFIGWAEDQTGMSVAQFGFDLTMLDAGHIYLRLSPQSSAETVSIHAQLFGSDGSPIYQGQIVSQSESDGAMPEPMAMSAASDQTVAASDAEANGQEEVRVARGGDVTLASLLVKCEGIADISIVKSAMLFVDYSKGAFGLPSGNYSNVFLASLADEITFMPEKGVRGELEIKALITLQDPTSTDYRTLKDNIVLDLDAMGAQSVSFDSEPLDNAASEALTEHIEPAPQMAEQAPEQEDATMPSASPELEIAPEMPPMNEDMPLPENEMPAQEMATTPIMENQESVESVQDDSPMMPPEDNPLESPNMPEMNAAPQMPDDQPEGDNISPEVDSSHVGQSEDTVLTTLHLDNSDYPQINVTLAAGIDAQLRITEQVPGVTATGDGNNVLVLTGSVESINTLLEKGISCHHGSQDGVAMIITRATPQGRSLELAELSSGGYLKATIVTNRSIPIPVVGLLESMVDQLDIVTSLTICGLGETSKLVDAQGNLVGSHYGDGTWTVNLENAAVDNLYIALTDQPKRVVEIRAMAGEATLASINAFFRVTDAEVGASTLEEEMMQSDSGSDNASSGENVEIIENFNIGVDVINLRRDFVSEGRFTFTQLANRLDIQQVGDDTRLQIFDINANLQRSVVLKGRPLSAMLGIDCQSMTQDEILESMLMSGQLAVFGNDTDSFAPEPVVEVNNAQTQHIEIQLGGFCDLSTLLPASICGQHSVEVLRDYVRPEITDTGIILHVSSSAGGETMSNVALDNITLAELGLDDTATGADILQSLLARNALVLEPQA</sequence>
<comment type="caution">
    <text evidence="2">The sequence shown here is derived from an EMBL/GenBank/DDBJ whole genome shotgun (WGS) entry which is preliminary data.</text>
</comment>
<proteinExistence type="predicted"/>
<evidence type="ECO:0000313" key="2">
    <source>
        <dbReference type="EMBL" id="RXJ74916.1"/>
    </source>
</evidence>
<accession>A0A4Q0YUF1</accession>
<reference evidence="2 3" key="1">
    <citation type="submission" date="2017-10" db="EMBL/GenBank/DDBJ databases">
        <title>Nyctiphanis sp. nov., isolated from the stomach of the euphausiid Nyctiphanes simplex (Hansen, 1911) in the Gulf of California.</title>
        <authorList>
            <person name="Gomez-Gil B."/>
            <person name="Aguilar-Mendez M."/>
            <person name="Lopez-Cortes A."/>
            <person name="Gomez-Gutierrez J."/>
            <person name="Roque A."/>
            <person name="Lang E."/>
            <person name="Gonzalez-Castillo A."/>
        </authorList>
    </citation>
    <scope>NUCLEOTIDE SEQUENCE [LARGE SCALE GENOMIC DNA]</scope>
    <source>
        <strain evidence="2 3">CAIM 600</strain>
    </source>
</reference>
<feature type="region of interest" description="Disordered" evidence="1">
    <location>
        <begin position="163"/>
        <end position="199"/>
    </location>
</feature>
<dbReference type="EMBL" id="PEIB01000001">
    <property type="protein sequence ID" value="RXJ74916.1"/>
    <property type="molecule type" value="Genomic_DNA"/>
</dbReference>
<feature type="compositionally biased region" description="Polar residues" evidence="1">
    <location>
        <begin position="163"/>
        <end position="177"/>
    </location>
</feature>
<evidence type="ECO:0000256" key="1">
    <source>
        <dbReference type="SAM" id="MobiDB-lite"/>
    </source>
</evidence>
<dbReference type="Proteomes" id="UP000290287">
    <property type="component" value="Unassembled WGS sequence"/>
</dbReference>
<feature type="region of interest" description="Disordered" evidence="1">
    <location>
        <begin position="688"/>
        <end position="720"/>
    </location>
</feature>
<feature type="region of interest" description="Disordered" evidence="1">
    <location>
        <begin position="1105"/>
        <end position="1156"/>
    </location>
</feature>
<feature type="region of interest" description="Disordered" evidence="1">
    <location>
        <begin position="1"/>
        <end position="23"/>
    </location>
</feature>